<sequence>MWVTKCVMSLAEKKNWHHLSSSGLRRVTSSCEEFTLDYTKPDSIPNVTLISDTLSQSTSINPPRTIIRNSFPPNRRPYPVEGLPKAF</sequence>
<keyword evidence="2" id="KW-1185">Reference proteome</keyword>
<evidence type="ECO:0000313" key="2">
    <source>
        <dbReference type="Proteomes" id="UP001054945"/>
    </source>
</evidence>
<evidence type="ECO:0000313" key="1">
    <source>
        <dbReference type="EMBL" id="GIX67145.1"/>
    </source>
</evidence>
<dbReference type="Proteomes" id="UP001054945">
    <property type="component" value="Unassembled WGS sequence"/>
</dbReference>
<name>A0AAV4M5L8_CAEEX</name>
<proteinExistence type="predicted"/>
<dbReference type="EMBL" id="BPLR01001853">
    <property type="protein sequence ID" value="GIX67145.1"/>
    <property type="molecule type" value="Genomic_DNA"/>
</dbReference>
<gene>
    <name evidence="1" type="ORF">CEXT_540311</name>
</gene>
<comment type="caution">
    <text evidence="1">The sequence shown here is derived from an EMBL/GenBank/DDBJ whole genome shotgun (WGS) entry which is preliminary data.</text>
</comment>
<organism evidence="1 2">
    <name type="scientific">Caerostris extrusa</name>
    <name type="common">Bark spider</name>
    <name type="synonym">Caerostris bankana</name>
    <dbReference type="NCBI Taxonomy" id="172846"/>
    <lineage>
        <taxon>Eukaryota</taxon>
        <taxon>Metazoa</taxon>
        <taxon>Ecdysozoa</taxon>
        <taxon>Arthropoda</taxon>
        <taxon>Chelicerata</taxon>
        <taxon>Arachnida</taxon>
        <taxon>Araneae</taxon>
        <taxon>Araneomorphae</taxon>
        <taxon>Entelegynae</taxon>
        <taxon>Araneoidea</taxon>
        <taxon>Araneidae</taxon>
        <taxon>Caerostris</taxon>
    </lineage>
</organism>
<protein>
    <submittedName>
        <fullName evidence="1">Uncharacterized protein</fullName>
    </submittedName>
</protein>
<accession>A0AAV4M5L8</accession>
<reference evidence="1 2" key="1">
    <citation type="submission" date="2021-06" db="EMBL/GenBank/DDBJ databases">
        <title>Caerostris extrusa draft genome.</title>
        <authorList>
            <person name="Kono N."/>
            <person name="Arakawa K."/>
        </authorList>
    </citation>
    <scope>NUCLEOTIDE SEQUENCE [LARGE SCALE GENOMIC DNA]</scope>
</reference>
<dbReference type="AlphaFoldDB" id="A0AAV4M5L8"/>